<dbReference type="InterPro" id="IPR011009">
    <property type="entry name" value="Kinase-like_dom_sf"/>
</dbReference>
<dbReference type="Gene3D" id="3.90.1200.10">
    <property type="match status" value="1"/>
</dbReference>
<dbReference type="OrthoDB" id="5772781at2759"/>
<organism evidence="3 4">
    <name type="scientific">Pochonia chlamydosporia 170</name>
    <dbReference type="NCBI Taxonomy" id="1380566"/>
    <lineage>
        <taxon>Eukaryota</taxon>
        <taxon>Fungi</taxon>
        <taxon>Dikarya</taxon>
        <taxon>Ascomycota</taxon>
        <taxon>Pezizomycotina</taxon>
        <taxon>Sordariomycetes</taxon>
        <taxon>Hypocreomycetidae</taxon>
        <taxon>Hypocreales</taxon>
        <taxon>Clavicipitaceae</taxon>
        <taxon>Pochonia</taxon>
    </lineage>
</organism>
<gene>
    <name evidence="3" type="ORF">VFPPC_00683</name>
</gene>
<dbReference type="GeneID" id="28844650"/>
<evidence type="ECO:0000256" key="1">
    <source>
        <dbReference type="ARBA" id="ARBA00011961"/>
    </source>
</evidence>
<dbReference type="EC" id="2.7.1.172" evidence="1"/>
<proteinExistence type="predicted"/>
<comment type="caution">
    <text evidence="3">The sequence shown here is derived from an EMBL/GenBank/DDBJ whole genome shotgun (WGS) entry which is preliminary data.</text>
</comment>
<comment type="catalytic activity">
    <reaction evidence="2">
        <text>N(6)-D-ribulosyl-L-lysyl-[protein] + ATP = N(6)-(3-O-phospho-D-ribulosyl)-L-lysyl-[protein] + ADP + H(+)</text>
        <dbReference type="Rhea" id="RHEA:48432"/>
        <dbReference type="Rhea" id="RHEA-COMP:12103"/>
        <dbReference type="Rhea" id="RHEA-COMP:12104"/>
        <dbReference type="ChEBI" id="CHEBI:15378"/>
        <dbReference type="ChEBI" id="CHEBI:30616"/>
        <dbReference type="ChEBI" id="CHEBI:90418"/>
        <dbReference type="ChEBI" id="CHEBI:90420"/>
        <dbReference type="ChEBI" id="CHEBI:456216"/>
        <dbReference type="EC" id="2.7.1.172"/>
    </reaction>
    <physiologicalReaction direction="left-to-right" evidence="2">
        <dbReference type="Rhea" id="RHEA:48433"/>
    </physiologicalReaction>
</comment>
<dbReference type="SUPFAM" id="SSF56112">
    <property type="entry name" value="Protein kinase-like (PK-like)"/>
    <property type="match status" value="1"/>
</dbReference>
<dbReference type="PANTHER" id="PTHR12149">
    <property type="entry name" value="FRUCTOSAMINE 3 KINASE-RELATED PROTEIN"/>
    <property type="match status" value="1"/>
</dbReference>
<dbReference type="EMBL" id="LSBJ02000001">
    <property type="protein sequence ID" value="OAQ72817.1"/>
    <property type="molecule type" value="Genomic_DNA"/>
</dbReference>
<evidence type="ECO:0000313" key="3">
    <source>
        <dbReference type="EMBL" id="OAQ72817.1"/>
    </source>
</evidence>
<keyword evidence="4" id="KW-1185">Reference proteome</keyword>
<protein>
    <recommendedName>
        <fullName evidence="1">protein-ribulosamine 3-kinase</fullName>
        <ecNumber evidence="1">2.7.1.172</ecNumber>
    </recommendedName>
</protein>
<accession>A0A179G4T0</accession>
<sequence length="376" mass="42435">MIVPSHVDKDPCSEIPDTWQLISVQPHGESFWATTGHIIVEADGSEKSFFVKLLSSDIGRRMVESEYESAKAISTVCPTFVPAAIGFGSLRGTPDVHFFIATFFEMGDQMPAIELFAKRLALLHQSDSPNGKFSFHLETYNGNLSQATQWEDSWEIFFAKSLRRALDHEIAAKGHDDEFATLIPQIFDVVIPRLLRPLESEGRRVRPVLVHGDLWYANSGVDANGQPVVFDACCFYAHNECRLCETPCHTSVLTELSGRRDWPVDAGLQQIWAGLSRLLSLNDSKIDPGRGLRRSFGALQQTFQHTRFSPVCKRRWPSITVGFVPKNKELLFNTDRVQNAGRYAELGFQAWLQSLRASDVIAKLCNRRFVHCRLPR</sequence>
<dbReference type="GO" id="GO:0102193">
    <property type="term" value="F:protein-ribulosamine 3-kinase activity"/>
    <property type="evidence" value="ECO:0007669"/>
    <property type="project" value="UniProtKB-EC"/>
</dbReference>
<dbReference type="Pfam" id="PF03881">
    <property type="entry name" value="Fructosamin_kin"/>
    <property type="match status" value="1"/>
</dbReference>
<dbReference type="AlphaFoldDB" id="A0A179G4T0"/>
<evidence type="ECO:0000256" key="2">
    <source>
        <dbReference type="ARBA" id="ARBA00048655"/>
    </source>
</evidence>
<evidence type="ECO:0000313" key="4">
    <source>
        <dbReference type="Proteomes" id="UP000078397"/>
    </source>
</evidence>
<dbReference type="RefSeq" id="XP_018148900.1">
    <property type="nucleotide sequence ID" value="XM_018280656.1"/>
</dbReference>
<reference evidence="3 4" key="1">
    <citation type="journal article" date="2016" name="PLoS Pathog.">
        <title>Biosynthesis of antibiotic leucinostatins in bio-control fungus Purpureocillium lilacinum and their inhibition on phytophthora revealed by genome mining.</title>
        <authorList>
            <person name="Wang G."/>
            <person name="Liu Z."/>
            <person name="Lin R."/>
            <person name="Li E."/>
            <person name="Mao Z."/>
            <person name="Ling J."/>
            <person name="Yang Y."/>
            <person name="Yin W.B."/>
            <person name="Xie B."/>
        </authorList>
    </citation>
    <scope>NUCLEOTIDE SEQUENCE [LARGE SCALE GENOMIC DNA]</scope>
    <source>
        <strain evidence="3">170</strain>
    </source>
</reference>
<keyword evidence="3" id="KW-0418">Kinase</keyword>
<dbReference type="KEGG" id="pchm:VFPPC_00683"/>
<dbReference type="GO" id="GO:0016301">
    <property type="term" value="F:kinase activity"/>
    <property type="evidence" value="ECO:0007669"/>
    <property type="project" value="UniProtKB-KW"/>
</dbReference>
<dbReference type="InterPro" id="IPR016477">
    <property type="entry name" value="Fructo-/Ketosamine-3-kinase"/>
</dbReference>
<keyword evidence="3" id="KW-0808">Transferase</keyword>
<name>A0A179G4T0_METCM</name>
<dbReference type="Proteomes" id="UP000078397">
    <property type="component" value="Unassembled WGS sequence"/>
</dbReference>
<dbReference type="PANTHER" id="PTHR12149:SF8">
    <property type="entry name" value="PROTEIN-RIBULOSAMINE 3-KINASE"/>
    <property type="match status" value="1"/>
</dbReference>